<feature type="transmembrane region" description="Helical" evidence="1">
    <location>
        <begin position="12"/>
        <end position="34"/>
    </location>
</feature>
<keyword evidence="1" id="KW-0472">Membrane</keyword>
<dbReference type="AlphaFoldDB" id="A0A5E7PIM6"/>
<sequence length="52" mass="6035">MSATYRDALRAALLFLRVSIVWLQFSGHLLSSFFDSSEALQRWQPINGSQRY</sequence>
<gene>
    <name evidence="2" type="ORF">PS862_05310</name>
</gene>
<protein>
    <submittedName>
        <fullName evidence="2">Uncharacterized protein</fullName>
    </submittedName>
</protein>
<name>A0A5E7PIM6_PSEFL</name>
<keyword evidence="1" id="KW-1133">Transmembrane helix</keyword>
<organism evidence="2 3">
    <name type="scientific">Pseudomonas fluorescens</name>
    <dbReference type="NCBI Taxonomy" id="294"/>
    <lineage>
        <taxon>Bacteria</taxon>
        <taxon>Pseudomonadati</taxon>
        <taxon>Pseudomonadota</taxon>
        <taxon>Gammaproteobacteria</taxon>
        <taxon>Pseudomonadales</taxon>
        <taxon>Pseudomonadaceae</taxon>
        <taxon>Pseudomonas</taxon>
    </lineage>
</organism>
<dbReference type="EMBL" id="CABVII010000033">
    <property type="protein sequence ID" value="VVP49414.1"/>
    <property type="molecule type" value="Genomic_DNA"/>
</dbReference>
<proteinExistence type="predicted"/>
<evidence type="ECO:0000313" key="2">
    <source>
        <dbReference type="EMBL" id="VVP49414.1"/>
    </source>
</evidence>
<evidence type="ECO:0000313" key="3">
    <source>
        <dbReference type="Proteomes" id="UP000385207"/>
    </source>
</evidence>
<dbReference type="Proteomes" id="UP000385207">
    <property type="component" value="Unassembled WGS sequence"/>
</dbReference>
<evidence type="ECO:0000256" key="1">
    <source>
        <dbReference type="SAM" id="Phobius"/>
    </source>
</evidence>
<accession>A0A5E7PIM6</accession>
<keyword evidence="1" id="KW-0812">Transmembrane</keyword>
<reference evidence="2 3" key="1">
    <citation type="submission" date="2019-09" db="EMBL/GenBank/DDBJ databases">
        <authorList>
            <person name="Chandra G."/>
            <person name="Truman W A."/>
        </authorList>
    </citation>
    <scope>NUCLEOTIDE SEQUENCE [LARGE SCALE GENOMIC DNA]</scope>
    <source>
        <strain evidence="2">PS862</strain>
    </source>
</reference>